<reference evidence="6 7" key="1">
    <citation type="journal article" date="2015" name="Environ. Microbiol.">
        <title>Metagenome sequence of Elaphomyces granulatus from sporocarp tissue reveals Ascomycota ectomycorrhizal fingerprints of genome expansion and a Proteobacteria-rich microbiome.</title>
        <authorList>
            <person name="Quandt C.A."/>
            <person name="Kohler A."/>
            <person name="Hesse C.N."/>
            <person name="Sharpton T.J."/>
            <person name="Martin F."/>
            <person name="Spatafora J.W."/>
        </authorList>
    </citation>
    <scope>NUCLEOTIDE SEQUENCE [LARGE SCALE GENOMIC DNA]</scope>
    <source>
        <strain evidence="6 7">OSC145934</strain>
    </source>
</reference>
<keyword evidence="7" id="KW-1185">Reference proteome</keyword>
<protein>
    <submittedName>
        <fullName evidence="6">Uncharacterized protein</fullName>
    </submittedName>
</protein>
<comment type="function">
    <text evidence="2">tRNA nucleus export receptor which facilitates tRNA translocation across the nuclear pore complex. Involved in pre-tRNA splicing, probably by affecting the interaction of pre-tRNA with splicing endonuclease.</text>
</comment>
<dbReference type="GO" id="GO:0005737">
    <property type="term" value="C:cytoplasm"/>
    <property type="evidence" value="ECO:0007669"/>
    <property type="project" value="TreeGrafter"/>
</dbReference>
<gene>
    <name evidence="6" type="ORF">Egran_03960</name>
</gene>
<dbReference type="InterPro" id="IPR016024">
    <property type="entry name" value="ARM-type_fold"/>
</dbReference>
<feature type="region of interest" description="Disordered" evidence="3">
    <location>
        <begin position="983"/>
        <end position="1002"/>
    </location>
</feature>
<dbReference type="Gene3D" id="1.25.10.10">
    <property type="entry name" value="Leucine-rich Repeat Variant"/>
    <property type="match status" value="1"/>
</dbReference>
<accession>A0A232LWU3</accession>
<dbReference type="GO" id="GO:0005049">
    <property type="term" value="F:nuclear export signal receptor activity"/>
    <property type="evidence" value="ECO:0007669"/>
    <property type="project" value="InterPro"/>
</dbReference>
<feature type="domain" description="Exportin-1/Importin-beta-like" evidence="4">
    <location>
        <begin position="108"/>
        <end position="185"/>
    </location>
</feature>
<dbReference type="Pfam" id="PF19273">
    <property type="entry name" value="Exportin-5"/>
    <property type="match status" value="1"/>
</dbReference>
<dbReference type="GO" id="GO:0006405">
    <property type="term" value="P:RNA export from nucleus"/>
    <property type="evidence" value="ECO:0007669"/>
    <property type="project" value="TreeGrafter"/>
</dbReference>
<feature type="domain" description="Exportin-5 C-terminal" evidence="5">
    <location>
        <begin position="330"/>
        <end position="1154"/>
    </location>
</feature>
<evidence type="ECO:0000256" key="1">
    <source>
        <dbReference type="ARBA" id="ARBA00022694"/>
    </source>
</evidence>
<evidence type="ECO:0000256" key="3">
    <source>
        <dbReference type="SAM" id="MobiDB-lite"/>
    </source>
</evidence>
<dbReference type="GO" id="GO:0042565">
    <property type="term" value="C:RNA nuclear export complex"/>
    <property type="evidence" value="ECO:0007669"/>
    <property type="project" value="TreeGrafter"/>
</dbReference>
<organism evidence="6 7">
    <name type="scientific">Elaphomyces granulatus</name>
    <dbReference type="NCBI Taxonomy" id="519963"/>
    <lineage>
        <taxon>Eukaryota</taxon>
        <taxon>Fungi</taxon>
        <taxon>Dikarya</taxon>
        <taxon>Ascomycota</taxon>
        <taxon>Pezizomycotina</taxon>
        <taxon>Eurotiomycetes</taxon>
        <taxon>Eurotiomycetidae</taxon>
        <taxon>Eurotiales</taxon>
        <taxon>Elaphomycetaceae</taxon>
        <taxon>Elaphomyces</taxon>
    </lineage>
</organism>
<dbReference type="PANTHER" id="PTHR11223">
    <property type="entry name" value="EXPORTIN 1/5"/>
    <property type="match status" value="1"/>
</dbReference>
<comment type="caution">
    <text evidence="6">The sequence shown here is derived from an EMBL/GenBank/DDBJ whole genome shotgun (WGS) entry which is preliminary data.</text>
</comment>
<proteinExistence type="predicted"/>
<dbReference type="GO" id="GO:0008033">
    <property type="term" value="P:tRNA processing"/>
    <property type="evidence" value="ECO:0007669"/>
    <property type="project" value="UniProtKB-KW"/>
</dbReference>
<sequence length="1211" mass="137370">MTANALADGTNMSDIIQALELIHSSASTNELRRRALSFLESRKQEESAAQNGYMLACRPDNPPLVRYFGLSLLDHVLRHTSFVPPEDQVVNLRGMILELSGSIRSEDPPYFRNKVAQLWAEIAKRSWGLNWLDMDESLVKLWAASLLHKEFVLTTLETLSEDIFYREDTVSSLRGTELNRALVEIFTPLAVFEEVFSERDRRVVLRYESEGWLSRTCNFLDACLENMQTSSAAKDCALKCLAVIKSGLVWAIPKAVVSCHCVASICRTLTSQNDQVLVAAVEALHALYSRSNYNVEEFQPLVYFMYQTDHLVLLRQVYEWSVVSARNLDETRYAISKRLSELMSYVAGFLEEKAFNLQGASGINLPLFLDFLVAIFRHESLTVSIPILHSFSRLLASEKLGNVELSSSLLAPLLETCTQRLVRWESLPEGSDDPTVMFLNEDIDTIPERHAFVGNYRRYCSSVIEIIVQKLPHDSIPHILSGVDAVFNNLYQGIPPFSVEMFRKTSFPLMRADTQFTVVEATLKGYTKWVATHGQKPQQDEQKRRELEGSLETWALNLMQRSFEDPILKQRVIRLVVDISSKALDKNPSFALKVLEYILTMNVDDHPEYPIYYEAVKELHTLSSHELRRLAMRYADYFSTFYDLLEPKIREIAASYQMDDKLQTELSSVLLIIMQRANNVDPFVRNSRLQAFIDPVKQSWQIEDFQRICSSFDGFCDLLGLRRVGPYMQARNAQKVPDWSAISLDDEGKRIQEDMAAKFQLLPLRGTKTMLAISTEKLKKSEVAYDVACNLWGDSIPIILPTLLRLVSHAHAFHNPTNWGELPADMEGVVGRILTDRFWQSGISSGSREDFYAKITNSRSSLEGFASLRERFYGFEELPGPLSEALFKDSTHLSSHQFSVLLNISRCLIDDCPVRFRNQFLPPMLSALFNQIDRKVTTEWDTIERRKSGLVDGDLADEMKDESILRQLTYSVVVMVASLLDPQRGDPDEAEPAEPSAPHPPPALSDSIRHFVLSSPPILEPVILFCTHVLHMRDTRCCSIIIRVLRSILQDFAPPLDTVTAVTIREFISSEVLRACITSVHEPYFVDMQKDFALLIASIWALYGPSTQTPRSVMLSLPGMAEQRVKNTEVALMRSTIARQQRALILDLLSGLRSVSISEQGKILTVTSEERRKVRSALQERYMTNEMEGQEKTKVNIDDGPDLGGVSDLFG</sequence>
<dbReference type="GO" id="GO:0003723">
    <property type="term" value="F:RNA binding"/>
    <property type="evidence" value="ECO:0007669"/>
    <property type="project" value="TreeGrafter"/>
</dbReference>
<evidence type="ECO:0000313" key="6">
    <source>
        <dbReference type="EMBL" id="OXV08277.1"/>
    </source>
</evidence>
<dbReference type="SUPFAM" id="SSF48371">
    <property type="entry name" value="ARM repeat"/>
    <property type="match status" value="1"/>
</dbReference>
<dbReference type="Proteomes" id="UP000243515">
    <property type="component" value="Unassembled WGS sequence"/>
</dbReference>
<dbReference type="PANTHER" id="PTHR11223:SF3">
    <property type="entry name" value="EXPORTIN-5"/>
    <property type="match status" value="1"/>
</dbReference>
<evidence type="ECO:0000259" key="5">
    <source>
        <dbReference type="Pfam" id="PF19273"/>
    </source>
</evidence>
<dbReference type="InterPro" id="IPR045478">
    <property type="entry name" value="Exportin-5_C"/>
</dbReference>
<keyword evidence="1" id="KW-0819">tRNA processing</keyword>
<evidence type="ECO:0000256" key="2">
    <source>
        <dbReference type="ARBA" id="ARBA00025147"/>
    </source>
</evidence>
<evidence type="ECO:0000313" key="7">
    <source>
        <dbReference type="Proteomes" id="UP000243515"/>
    </source>
</evidence>
<feature type="region of interest" description="Disordered" evidence="3">
    <location>
        <begin position="1185"/>
        <end position="1211"/>
    </location>
</feature>
<dbReference type="GO" id="GO:0005634">
    <property type="term" value="C:nucleus"/>
    <property type="evidence" value="ECO:0007669"/>
    <property type="project" value="TreeGrafter"/>
</dbReference>
<dbReference type="EMBL" id="NPHW01004215">
    <property type="protein sequence ID" value="OXV08277.1"/>
    <property type="molecule type" value="Genomic_DNA"/>
</dbReference>
<dbReference type="OrthoDB" id="2215036at2759"/>
<evidence type="ECO:0000259" key="4">
    <source>
        <dbReference type="Pfam" id="PF08389"/>
    </source>
</evidence>
<dbReference type="InterPro" id="IPR045065">
    <property type="entry name" value="XPO1/5"/>
</dbReference>
<dbReference type="GO" id="GO:0006611">
    <property type="term" value="P:protein export from nucleus"/>
    <property type="evidence" value="ECO:0007669"/>
    <property type="project" value="InterPro"/>
</dbReference>
<dbReference type="InterPro" id="IPR013598">
    <property type="entry name" value="Exportin-1/Importin-b-like"/>
</dbReference>
<name>A0A232LWU3_9EURO</name>
<dbReference type="AlphaFoldDB" id="A0A232LWU3"/>
<dbReference type="Pfam" id="PF08389">
    <property type="entry name" value="Xpo1"/>
    <property type="match status" value="1"/>
</dbReference>
<dbReference type="InterPro" id="IPR011989">
    <property type="entry name" value="ARM-like"/>
</dbReference>